<accession>A0A9D4JYT9</accession>
<evidence type="ECO:0000313" key="2">
    <source>
        <dbReference type="Proteomes" id="UP000828390"/>
    </source>
</evidence>
<comment type="caution">
    <text evidence="1">The sequence shown here is derived from an EMBL/GenBank/DDBJ whole genome shotgun (WGS) entry which is preliminary data.</text>
</comment>
<name>A0A9D4JYT9_DREPO</name>
<gene>
    <name evidence="1" type="ORF">DPMN_127087</name>
</gene>
<reference evidence="1" key="2">
    <citation type="submission" date="2020-11" db="EMBL/GenBank/DDBJ databases">
        <authorList>
            <person name="McCartney M.A."/>
            <person name="Auch B."/>
            <person name="Kono T."/>
            <person name="Mallez S."/>
            <person name="Becker A."/>
            <person name="Gohl D.M."/>
            <person name="Silverstein K.A.T."/>
            <person name="Koren S."/>
            <person name="Bechman K.B."/>
            <person name="Herman A."/>
            <person name="Abrahante J.E."/>
            <person name="Garbe J."/>
        </authorList>
    </citation>
    <scope>NUCLEOTIDE SEQUENCE</scope>
    <source>
        <strain evidence="1">Duluth1</strain>
        <tissue evidence="1">Whole animal</tissue>
    </source>
</reference>
<dbReference type="AlphaFoldDB" id="A0A9D4JYT9"/>
<evidence type="ECO:0000313" key="1">
    <source>
        <dbReference type="EMBL" id="KAH3825213.1"/>
    </source>
</evidence>
<reference evidence="1" key="1">
    <citation type="journal article" date="2019" name="bioRxiv">
        <title>The Genome of the Zebra Mussel, Dreissena polymorpha: A Resource for Invasive Species Research.</title>
        <authorList>
            <person name="McCartney M.A."/>
            <person name="Auch B."/>
            <person name="Kono T."/>
            <person name="Mallez S."/>
            <person name="Zhang Y."/>
            <person name="Obille A."/>
            <person name="Becker A."/>
            <person name="Abrahante J.E."/>
            <person name="Garbe J."/>
            <person name="Badalamenti J.P."/>
            <person name="Herman A."/>
            <person name="Mangelson H."/>
            <person name="Liachko I."/>
            <person name="Sullivan S."/>
            <person name="Sone E.D."/>
            <person name="Koren S."/>
            <person name="Silverstein K.A.T."/>
            <person name="Beckman K.B."/>
            <person name="Gohl D.M."/>
        </authorList>
    </citation>
    <scope>NUCLEOTIDE SEQUENCE</scope>
    <source>
        <strain evidence="1">Duluth1</strain>
        <tissue evidence="1">Whole animal</tissue>
    </source>
</reference>
<sequence length="77" mass="9127">MLCLGRELRLPVFPYNDSAVEVVQYADYVEGLKNKMLHAHAIARKYLKRKAELSKEIYDIRVAEYNNKGDLVWFYMK</sequence>
<organism evidence="1 2">
    <name type="scientific">Dreissena polymorpha</name>
    <name type="common">Zebra mussel</name>
    <name type="synonym">Mytilus polymorpha</name>
    <dbReference type="NCBI Taxonomy" id="45954"/>
    <lineage>
        <taxon>Eukaryota</taxon>
        <taxon>Metazoa</taxon>
        <taxon>Spiralia</taxon>
        <taxon>Lophotrochozoa</taxon>
        <taxon>Mollusca</taxon>
        <taxon>Bivalvia</taxon>
        <taxon>Autobranchia</taxon>
        <taxon>Heteroconchia</taxon>
        <taxon>Euheterodonta</taxon>
        <taxon>Imparidentia</taxon>
        <taxon>Neoheterodontei</taxon>
        <taxon>Myida</taxon>
        <taxon>Dreissenoidea</taxon>
        <taxon>Dreissenidae</taxon>
        <taxon>Dreissena</taxon>
    </lineage>
</organism>
<keyword evidence="2" id="KW-1185">Reference proteome</keyword>
<dbReference type="EMBL" id="JAIWYP010000005">
    <property type="protein sequence ID" value="KAH3825213.1"/>
    <property type="molecule type" value="Genomic_DNA"/>
</dbReference>
<protein>
    <submittedName>
        <fullName evidence="1">Uncharacterized protein</fullName>
    </submittedName>
</protein>
<proteinExistence type="predicted"/>
<dbReference type="Proteomes" id="UP000828390">
    <property type="component" value="Unassembled WGS sequence"/>
</dbReference>